<dbReference type="InterPro" id="IPR005019">
    <property type="entry name" value="Adenine_glyco"/>
</dbReference>
<feature type="binding site" evidence="1">
    <location>
        <position position="174"/>
    </location>
    <ligand>
        <name>Zn(2+)</name>
        <dbReference type="ChEBI" id="CHEBI:29105"/>
    </ligand>
</feature>
<name>A0A3E3DXJ2_9FIRM</name>
<protein>
    <submittedName>
        <fullName evidence="2">DNA-3-methyladenine glycosylase I</fullName>
    </submittedName>
</protein>
<dbReference type="STRING" id="1123313.GCA_000420345_01246"/>
<comment type="caution">
    <text evidence="2">The sequence shown here is derived from an EMBL/GenBank/DDBJ whole genome shotgun (WGS) entry which is preliminary data.</text>
</comment>
<accession>A0A3E3DXJ2</accession>
<dbReference type="GO" id="GO:0046872">
    <property type="term" value="F:metal ion binding"/>
    <property type="evidence" value="ECO:0007669"/>
    <property type="project" value="UniProtKB-KW"/>
</dbReference>
<dbReference type="PANTHER" id="PTHR30037:SF4">
    <property type="entry name" value="DNA-3-METHYLADENINE GLYCOSYLASE I"/>
    <property type="match status" value="1"/>
</dbReference>
<feature type="binding site" evidence="1">
    <location>
        <position position="4"/>
    </location>
    <ligand>
        <name>Zn(2+)</name>
        <dbReference type="ChEBI" id="CHEBI:29105"/>
    </ligand>
</feature>
<dbReference type="InterPro" id="IPR011257">
    <property type="entry name" value="DNA_glycosylase"/>
</dbReference>
<organism evidence="2 3">
    <name type="scientific">Faecalicoccus pleomorphus</name>
    <dbReference type="NCBI Taxonomy" id="1323"/>
    <lineage>
        <taxon>Bacteria</taxon>
        <taxon>Bacillati</taxon>
        <taxon>Bacillota</taxon>
        <taxon>Erysipelotrichia</taxon>
        <taxon>Erysipelotrichales</taxon>
        <taxon>Erysipelotrichaceae</taxon>
        <taxon>Faecalicoccus</taxon>
    </lineage>
</organism>
<dbReference type="EMBL" id="QUSK01000025">
    <property type="protein sequence ID" value="RGD74011.1"/>
    <property type="molecule type" value="Genomic_DNA"/>
</dbReference>
<dbReference type="SUPFAM" id="SSF48150">
    <property type="entry name" value="DNA-glycosylase"/>
    <property type="match status" value="1"/>
</dbReference>
<sequence length="179" mass="21044">MKRCSWCNMNNPLYIRYHDEEWGKPNFDERYLLEMLILESFQAGLSWECVLNRREAFRQAYDQFDLDKICAYDEDKLQELAQNKGIIRNRLKIKASVVNARIFKAIQKEQGSFYAYLMTFTNGKIYKEVGLTSSKLSDEISKDLKKRGMKFVGTTIIYSYLQAIGVINSHDENCDLYNL</sequence>
<dbReference type="AlphaFoldDB" id="A0A3E3DXJ2"/>
<proteinExistence type="predicted"/>
<evidence type="ECO:0000256" key="1">
    <source>
        <dbReference type="PIRSR" id="PIRSR605019-1"/>
    </source>
</evidence>
<dbReference type="Pfam" id="PF03352">
    <property type="entry name" value="Adenine_glyco"/>
    <property type="match status" value="1"/>
</dbReference>
<dbReference type="GO" id="GO:0006284">
    <property type="term" value="P:base-excision repair"/>
    <property type="evidence" value="ECO:0007669"/>
    <property type="project" value="InterPro"/>
</dbReference>
<dbReference type="Gene3D" id="1.10.340.30">
    <property type="entry name" value="Hypothetical protein, domain 2"/>
    <property type="match status" value="1"/>
</dbReference>
<dbReference type="GO" id="GO:0008725">
    <property type="term" value="F:DNA-3-methyladenine glycosylase activity"/>
    <property type="evidence" value="ECO:0007669"/>
    <property type="project" value="InterPro"/>
</dbReference>
<keyword evidence="1" id="KW-0479">Metal-binding</keyword>
<dbReference type="Proteomes" id="UP000260721">
    <property type="component" value="Unassembled WGS sequence"/>
</dbReference>
<dbReference type="InterPro" id="IPR052891">
    <property type="entry name" value="DNA-3mA_glycosylase"/>
</dbReference>
<dbReference type="PANTHER" id="PTHR30037">
    <property type="entry name" value="DNA-3-METHYLADENINE GLYCOSYLASE 1"/>
    <property type="match status" value="1"/>
</dbReference>
<reference evidence="2 3" key="1">
    <citation type="submission" date="2018-08" db="EMBL/GenBank/DDBJ databases">
        <title>A genome reference for cultivated species of the human gut microbiota.</title>
        <authorList>
            <person name="Zou Y."/>
            <person name="Xue W."/>
            <person name="Luo G."/>
        </authorList>
    </citation>
    <scope>NUCLEOTIDE SEQUENCE [LARGE SCALE GENOMIC DNA]</scope>
    <source>
        <strain evidence="2 3">TF08-11</strain>
    </source>
</reference>
<gene>
    <name evidence="2" type="ORF">DXC78_10190</name>
</gene>
<evidence type="ECO:0000313" key="3">
    <source>
        <dbReference type="Proteomes" id="UP000260721"/>
    </source>
</evidence>
<feature type="binding site" evidence="1">
    <location>
        <position position="18"/>
    </location>
    <ligand>
        <name>Zn(2+)</name>
        <dbReference type="ChEBI" id="CHEBI:29105"/>
    </ligand>
</feature>
<evidence type="ECO:0000313" key="2">
    <source>
        <dbReference type="EMBL" id="RGD74011.1"/>
    </source>
</evidence>
<keyword evidence="1" id="KW-0862">Zinc</keyword>
<feature type="binding site" evidence="1">
    <location>
        <position position="170"/>
    </location>
    <ligand>
        <name>Zn(2+)</name>
        <dbReference type="ChEBI" id="CHEBI:29105"/>
    </ligand>
</feature>